<sequence length="66" mass="6964">MDMNILLSSLSMVSSLVESSQWTVVIPLPVIMELDGLGTNDTPLARDVAQGADVAGQLPLVAKRAQ</sequence>
<dbReference type="EMBL" id="MU277323">
    <property type="protein sequence ID" value="KAI0054980.1"/>
    <property type="molecule type" value="Genomic_DNA"/>
</dbReference>
<gene>
    <name evidence="1" type="ORF">BV25DRAFT_1922201</name>
</gene>
<proteinExistence type="predicted"/>
<reference evidence="1" key="2">
    <citation type="journal article" date="2022" name="New Phytol.">
        <title>Evolutionary transition to the ectomycorrhizal habit in the genomes of a hyperdiverse lineage of mushroom-forming fungi.</title>
        <authorList>
            <person name="Looney B."/>
            <person name="Miyauchi S."/>
            <person name="Morin E."/>
            <person name="Drula E."/>
            <person name="Courty P.E."/>
            <person name="Kohler A."/>
            <person name="Kuo A."/>
            <person name="LaButti K."/>
            <person name="Pangilinan J."/>
            <person name="Lipzen A."/>
            <person name="Riley R."/>
            <person name="Andreopoulos W."/>
            <person name="He G."/>
            <person name="Johnson J."/>
            <person name="Nolan M."/>
            <person name="Tritt A."/>
            <person name="Barry K.W."/>
            <person name="Grigoriev I.V."/>
            <person name="Nagy L.G."/>
            <person name="Hibbett D."/>
            <person name="Henrissat B."/>
            <person name="Matheny P.B."/>
            <person name="Labbe J."/>
            <person name="Martin F.M."/>
        </authorList>
    </citation>
    <scope>NUCLEOTIDE SEQUENCE</scope>
    <source>
        <strain evidence="1">HHB10654</strain>
    </source>
</reference>
<organism evidence="1 2">
    <name type="scientific">Artomyces pyxidatus</name>
    <dbReference type="NCBI Taxonomy" id="48021"/>
    <lineage>
        <taxon>Eukaryota</taxon>
        <taxon>Fungi</taxon>
        <taxon>Dikarya</taxon>
        <taxon>Basidiomycota</taxon>
        <taxon>Agaricomycotina</taxon>
        <taxon>Agaricomycetes</taxon>
        <taxon>Russulales</taxon>
        <taxon>Auriscalpiaceae</taxon>
        <taxon>Artomyces</taxon>
    </lineage>
</organism>
<keyword evidence="2" id="KW-1185">Reference proteome</keyword>
<protein>
    <submittedName>
        <fullName evidence="1">Uncharacterized protein</fullName>
    </submittedName>
</protein>
<accession>A0ACB8SEV3</accession>
<evidence type="ECO:0000313" key="2">
    <source>
        <dbReference type="Proteomes" id="UP000814140"/>
    </source>
</evidence>
<reference evidence="1" key="1">
    <citation type="submission" date="2021-03" db="EMBL/GenBank/DDBJ databases">
        <authorList>
            <consortium name="DOE Joint Genome Institute"/>
            <person name="Ahrendt S."/>
            <person name="Looney B.P."/>
            <person name="Miyauchi S."/>
            <person name="Morin E."/>
            <person name="Drula E."/>
            <person name="Courty P.E."/>
            <person name="Chicoki N."/>
            <person name="Fauchery L."/>
            <person name="Kohler A."/>
            <person name="Kuo A."/>
            <person name="Labutti K."/>
            <person name="Pangilinan J."/>
            <person name="Lipzen A."/>
            <person name="Riley R."/>
            <person name="Andreopoulos W."/>
            <person name="He G."/>
            <person name="Johnson J."/>
            <person name="Barry K.W."/>
            <person name="Grigoriev I.V."/>
            <person name="Nagy L."/>
            <person name="Hibbett D."/>
            <person name="Henrissat B."/>
            <person name="Matheny P.B."/>
            <person name="Labbe J."/>
            <person name="Martin F."/>
        </authorList>
    </citation>
    <scope>NUCLEOTIDE SEQUENCE</scope>
    <source>
        <strain evidence="1">HHB10654</strain>
    </source>
</reference>
<evidence type="ECO:0000313" key="1">
    <source>
        <dbReference type="EMBL" id="KAI0054980.1"/>
    </source>
</evidence>
<dbReference type="Proteomes" id="UP000814140">
    <property type="component" value="Unassembled WGS sequence"/>
</dbReference>
<name>A0ACB8SEV3_9AGAM</name>
<comment type="caution">
    <text evidence="1">The sequence shown here is derived from an EMBL/GenBank/DDBJ whole genome shotgun (WGS) entry which is preliminary data.</text>
</comment>